<dbReference type="NCBIfam" id="TIGR00688">
    <property type="entry name" value="rarD"/>
    <property type="match status" value="1"/>
</dbReference>
<feature type="domain" description="EamA" evidence="9">
    <location>
        <begin position="14"/>
        <end position="151"/>
    </location>
</feature>
<keyword evidence="3" id="KW-0813">Transport</keyword>
<sequence length="303" mass="32597">MNASAPTSPAETRTGFLSALLCYFWWGALLPVFLIALKSVPADQVLVHRIVWSVPFGALIIIFRKQIPEVARALRQPKVMLAMLGSSAMIAVNWLIYIIAVQNERLFEAALGYYINPLVYVLVGVVLLGEKLSVAKQVAVGLATVGVAILTVYGGQFPTVSLILAVTFTAYGLLRKLTPIGAMPGLFIETLILTPVALGWLFFGPVQETAFGQDLGLTALLVAAGPMTVIPLLAFAIAARRLPLSVIGFLQFIGPTLQFLVGLLAGEAFTRPHQLCFAFIWTAVAVFAFDSIRSARKKPAVEG</sequence>
<evidence type="ECO:0000256" key="5">
    <source>
        <dbReference type="ARBA" id="ARBA00022692"/>
    </source>
</evidence>
<comment type="caution">
    <text evidence="10">The sequence shown here is derived from an EMBL/GenBank/DDBJ whole genome shotgun (WGS) entry which is preliminary data.</text>
</comment>
<dbReference type="Pfam" id="PF00892">
    <property type="entry name" value="EamA"/>
    <property type="match status" value="1"/>
</dbReference>
<evidence type="ECO:0000256" key="7">
    <source>
        <dbReference type="ARBA" id="ARBA00023136"/>
    </source>
</evidence>
<gene>
    <name evidence="10" type="primary">rarD</name>
    <name evidence="10" type="ORF">HK107_12870</name>
</gene>
<dbReference type="Proteomes" id="UP000536835">
    <property type="component" value="Unassembled WGS sequence"/>
</dbReference>
<evidence type="ECO:0000256" key="3">
    <source>
        <dbReference type="ARBA" id="ARBA00022448"/>
    </source>
</evidence>
<protein>
    <submittedName>
        <fullName evidence="10">EamA family transporter RarD</fullName>
    </submittedName>
</protein>
<comment type="subcellular location">
    <subcellularLocation>
        <location evidence="1">Cell membrane</location>
        <topology evidence="1">Multi-pass membrane protein</topology>
    </subcellularLocation>
</comment>
<evidence type="ECO:0000256" key="2">
    <source>
        <dbReference type="ARBA" id="ARBA00007362"/>
    </source>
</evidence>
<feature type="transmembrane region" description="Helical" evidence="8">
    <location>
        <begin position="141"/>
        <end position="174"/>
    </location>
</feature>
<keyword evidence="11" id="KW-1185">Reference proteome</keyword>
<dbReference type="SUPFAM" id="SSF103481">
    <property type="entry name" value="Multidrug resistance efflux transporter EmrE"/>
    <property type="match status" value="2"/>
</dbReference>
<keyword evidence="6 8" id="KW-1133">Transmembrane helix</keyword>
<feature type="transmembrane region" description="Helical" evidence="8">
    <location>
        <begin position="215"/>
        <end position="239"/>
    </location>
</feature>
<feature type="transmembrane region" description="Helical" evidence="8">
    <location>
        <begin position="246"/>
        <end position="266"/>
    </location>
</feature>
<dbReference type="GO" id="GO:0005886">
    <property type="term" value="C:plasma membrane"/>
    <property type="evidence" value="ECO:0007669"/>
    <property type="project" value="UniProtKB-SubCell"/>
</dbReference>
<name>A0A7Y3RPY0_9PROT</name>
<reference evidence="10 11" key="1">
    <citation type="submission" date="2020-05" db="EMBL/GenBank/DDBJ databases">
        <title>Parvularcula mediterraneae sp. nov., isolated from polypropylene straw from shallow seawater of the seashore of Laganas in Zakynthos island, Greece.</title>
        <authorList>
            <person name="Szabo I."/>
            <person name="Al-Omari J."/>
            <person name="Rado J."/>
            <person name="Szerdahelyi G.S."/>
        </authorList>
    </citation>
    <scope>NUCLEOTIDE SEQUENCE [LARGE SCALE GENOMIC DNA]</scope>
    <source>
        <strain evidence="10 11">ZS-1/3</strain>
    </source>
</reference>
<feature type="transmembrane region" description="Helical" evidence="8">
    <location>
        <begin position="272"/>
        <end position="289"/>
    </location>
</feature>
<evidence type="ECO:0000313" key="10">
    <source>
        <dbReference type="EMBL" id="NNU17217.1"/>
    </source>
</evidence>
<dbReference type="EMBL" id="JABFCX010000003">
    <property type="protein sequence ID" value="NNU17217.1"/>
    <property type="molecule type" value="Genomic_DNA"/>
</dbReference>
<accession>A0A7Y3RPY0</accession>
<evidence type="ECO:0000256" key="4">
    <source>
        <dbReference type="ARBA" id="ARBA00022475"/>
    </source>
</evidence>
<evidence type="ECO:0000256" key="8">
    <source>
        <dbReference type="SAM" id="Phobius"/>
    </source>
</evidence>
<dbReference type="RefSeq" id="WP_173200423.1">
    <property type="nucleotide sequence ID" value="NZ_JABFCX010000003.1"/>
</dbReference>
<evidence type="ECO:0000256" key="1">
    <source>
        <dbReference type="ARBA" id="ARBA00004651"/>
    </source>
</evidence>
<dbReference type="InterPro" id="IPR037185">
    <property type="entry name" value="EmrE-like"/>
</dbReference>
<feature type="transmembrane region" description="Helical" evidence="8">
    <location>
        <begin position="111"/>
        <end position="129"/>
    </location>
</feature>
<feature type="transmembrane region" description="Helical" evidence="8">
    <location>
        <begin position="79"/>
        <end position="99"/>
    </location>
</feature>
<keyword evidence="7 8" id="KW-0472">Membrane</keyword>
<proteinExistence type="inferred from homology"/>
<evidence type="ECO:0000259" key="9">
    <source>
        <dbReference type="Pfam" id="PF00892"/>
    </source>
</evidence>
<organism evidence="10 11">
    <name type="scientific">Parvularcula mediterranea</name>
    <dbReference type="NCBI Taxonomy" id="2732508"/>
    <lineage>
        <taxon>Bacteria</taxon>
        <taxon>Pseudomonadati</taxon>
        <taxon>Pseudomonadota</taxon>
        <taxon>Alphaproteobacteria</taxon>
        <taxon>Parvularculales</taxon>
        <taxon>Parvularculaceae</taxon>
        <taxon>Parvularcula</taxon>
    </lineage>
</organism>
<evidence type="ECO:0000256" key="6">
    <source>
        <dbReference type="ARBA" id="ARBA00022989"/>
    </source>
</evidence>
<comment type="similarity">
    <text evidence="2">Belongs to the EamA transporter family.</text>
</comment>
<dbReference type="InterPro" id="IPR000620">
    <property type="entry name" value="EamA_dom"/>
</dbReference>
<keyword evidence="5 8" id="KW-0812">Transmembrane</keyword>
<keyword evidence="4" id="KW-1003">Cell membrane</keyword>
<feature type="transmembrane region" description="Helical" evidence="8">
    <location>
        <begin position="16"/>
        <end position="37"/>
    </location>
</feature>
<feature type="transmembrane region" description="Helical" evidence="8">
    <location>
        <begin position="186"/>
        <end position="203"/>
    </location>
</feature>
<evidence type="ECO:0000313" key="11">
    <source>
        <dbReference type="Proteomes" id="UP000536835"/>
    </source>
</evidence>
<feature type="transmembrane region" description="Helical" evidence="8">
    <location>
        <begin position="49"/>
        <end position="67"/>
    </location>
</feature>
<dbReference type="AlphaFoldDB" id="A0A7Y3RPY0"/>
<dbReference type="InterPro" id="IPR004626">
    <property type="entry name" value="RarD"/>
</dbReference>